<dbReference type="Pfam" id="PF06206">
    <property type="entry name" value="CpeT"/>
    <property type="match status" value="1"/>
</dbReference>
<dbReference type="AlphaFoldDB" id="Q98RP9"/>
<protein>
    <recommendedName>
        <fullName evidence="5">Chromophore lyase CpcT/CpeT</fullName>
    </recommendedName>
</protein>
<sequence length="222" mass="26380">MYLFINCSNYFKKVLTKKCNSEKKKSYLNLNQSLIEKFCSYIEGDWNNYDQNQKFPSLWSHIRVCFRTIPEENVGPNCFYVESAYDYMLDKPYKTVVVRIIEKDGFIEMENFKLKSPEDFWFGSRDSSLLLNLKVDDLIKFNDDCNSIFYYKENEDIFYGITKPGKKCIIIRNGVKTYLDSRITLSKSKYTSWDIGRSYESELQLWGSTSGPFCFEKQDFKF</sequence>
<gene>
    <name evidence="3" type="primary">orf222</name>
</gene>
<evidence type="ECO:0000256" key="1">
    <source>
        <dbReference type="ARBA" id="ARBA00008206"/>
    </source>
</evidence>
<keyword evidence="3" id="KW-0542">Nucleomorph</keyword>
<dbReference type="PANTHER" id="PTHR35137">
    <property type="entry name" value="CHROMOPHORE LYASE CRL, CHLOROPLASTIC"/>
    <property type="match status" value="1"/>
</dbReference>
<dbReference type="CDD" id="cd16338">
    <property type="entry name" value="CpcT"/>
    <property type="match status" value="1"/>
</dbReference>
<accession>Q98RP9</accession>
<organism evidence="3 4">
    <name type="scientific">Guillardia theta</name>
    <name type="common">Cryptophyte</name>
    <name type="synonym">Cryptomonas phi</name>
    <dbReference type="NCBI Taxonomy" id="55529"/>
    <lineage>
        <taxon>Eukaryota</taxon>
        <taxon>Cryptophyceae</taxon>
        <taxon>Pyrenomonadales</taxon>
        <taxon>Geminigeraceae</taxon>
        <taxon>Guillardia</taxon>
    </lineage>
</organism>
<evidence type="ECO:0008006" key="5">
    <source>
        <dbReference type="Google" id="ProtNLM"/>
    </source>
</evidence>
<reference evidence="3 4" key="1">
    <citation type="journal article" date="2001" name="Nature">
        <title>The highly reduced genome of an enslaved algal nucleus.</title>
        <authorList>
            <person name="Douglas S."/>
            <person name="Zauner S."/>
            <person name="Fraunholz M."/>
            <person name="Beaton M."/>
            <person name="Penny S."/>
            <person name="Deng L."/>
            <person name="Wu X."/>
            <person name="Reith M."/>
            <person name="Cavalier-Smith T."/>
            <person name="Maier U."/>
        </authorList>
    </citation>
    <scope>NUCLEOTIDE SEQUENCE [LARGE SCALE GENOMIC DNA]</scope>
</reference>
<dbReference type="GO" id="GO:0016829">
    <property type="term" value="F:lyase activity"/>
    <property type="evidence" value="ECO:0007669"/>
    <property type="project" value="UniProtKB-KW"/>
</dbReference>
<evidence type="ECO:0000313" key="3">
    <source>
        <dbReference type="EMBL" id="AAK39897.1"/>
    </source>
</evidence>
<dbReference type="EMBL" id="AF165818">
    <property type="protein sequence ID" value="AAK39897.1"/>
    <property type="molecule type" value="Genomic_DNA"/>
</dbReference>
<proteinExistence type="inferred from homology"/>
<dbReference type="PIR" id="B90096">
    <property type="entry name" value="B90096"/>
</dbReference>
<dbReference type="PANTHER" id="PTHR35137:SF1">
    <property type="entry name" value="CHROMOPHORE LYASE CRL, CHLOROPLASTIC"/>
    <property type="match status" value="1"/>
</dbReference>
<geneLocation type="nucleomorph" evidence="3"/>
<dbReference type="HAMAP" id="MF_01460">
    <property type="entry name" value="Chrphore_lyase_CpxT"/>
    <property type="match status" value="1"/>
</dbReference>
<dbReference type="InterPro" id="IPR010404">
    <property type="entry name" value="CpcT/CpeT"/>
</dbReference>
<dbReference type="Gene3D" id="2.40.128.590">
    <property type="entry name" value="CpcT/CpeT domain"/>
    <property type="match status" value="1"/>
</dbReference>
<evidence type="ECO:0000256" key="2">
    <source>
        <dbReference type="ARBA" id="ARBA00023239"/>
    </source>
</evidence>
<dbReference type="GeneID" id="857384"/>
<keyword evidence="2" id="KW-0456">Lyase</keyword>
<dbReference type="RefSeq" id="XP_001713602.1">
    <property type="nucleotide sequence ID" value="XM_001713550.1"/>
</dbReference>
<name>Q98RP9_GUITH</name>
<dbReference type="Proteomes" id="UP000242167">
    <property type="component" value="Nucleomorph 1"/>
</dbReference>
<comment type="similarity">
    <text evidence="1">Belongs to the CpcT/CpeT biliprotein lyase family.</text>
</comment>
<evidence type="ECO:0000313" key="4">
    <source>
        <dbReference type="Proteomes" id="UP000242167"/>
    </source>
</evidence>
<dbReference type="InterPro" id="IPR038672">
    <property type="entry name" value="CpcT/CpeT_sf"/>
</dbReference>